<reference evidence="1" key="1">
    <citation type="submission" date="2023-05" db="EMBL/GenBank/DDBJ databases">
        <authorList>
            <consortium name="ELIXIR-Norway"/>
        </authorList>
    </citation>
    <scope>NUCLEOTIDE SEQUENCE</scope>
</reference>
<protein>
    <submittedName>
        <fullName evidence="1">Uncharacterized protein</fullName>
    </submittedName>
</protein>
<proteinExistence type="predicted"/>
<evidence type="ECO:0000313" key="1">
    <source>
        <dbReference type="EMBL" id="CAN0415864.1"/>
    </source>
</evidence>
<feature type="non-terminal residue" evidence="1">
    <location>
        <position position="83"/>
    </location>
</feature>
<name>A0AC59ZGS4_RANTA</name>
<dbReference type="EMBL" id="OX596113">
    <property type="protein sequence ID" value="CAN0415864.1"/>
    <property type="molecule type" value="Genomic_DNA"/>
</dbReference>
<sequence length="83" mass="9159">MRPEERTIKTGIREGTVRPADCPGKITVQSHAQAVSQTHRCDGVQAALEEGLGGRELRSRETGHVEPQYAPRRGVPTSQRRLT</sequence>
<organism evidence="1 2">
    <name type="scientific">Rangifer tarandus platyrhynchus</name>
    <name type="common">Svalbard reindeer</name>
    <dbReference type="NCBI Taxonomy" id="3082113"/>
    <lineage>
        <taxon>Eukaryota</taxon>
        <taxon>Metazoa</taxon>
        <taxon>Chordata</taxon>
        <taxon>Craniata</taxon>
        <taxon>Vertebrata</taxon>
        <taxon>Euteleostomi</taxon>
        <taxon>Mammalia</taxon>
        <taxon>Eutheria</taxon>
        <taxon>Laurasiatheria</taxon>
        <taxon>Artiodactyla</taxon>
        <taxon>Ruminantia</taxon>
        <taxon>Pecora</taxon>
        <taxon>Cervidae</taxon>
        <taxon>Odocoileinae</taxon>
        <taxon>Rangifer</taxon>
    </lineage>
</organism>
<dbReference type="Proteomes" id="UP001162501">
    <property type="component" value="Chromosome 29"/>
</dbReference>
<reference evidence="1" key="2">
    <citation type="submission" date="2025-03" db="EMBL/GenBank/DDBJ databases">
        <authorList>
            <consortium name="ELIXIR-Norway"/>
            <consortium name="Elixir Norway"/>
        </authorList>
    </citation>
    <scope>NUCLEOTIDE SEQUENCE</scope>
</reference>
<gene>
    <name evidence="1" type="ORF">MRATA1EN22A_LOCUS18156</name>
</gene>
<evidence type="ECO:0000313" key="2">
    <source>
        <dbReference type="Proteomes" id="UP001162501"/>
    </source>
</evidence>
<accession>A0AC59ZGS4</accession>